<protein>
    <submittedName>
        <fullName evidence="1">Uncharacterized protein</fullName>
    </submittedName>
</protein>
<accession>A0AAN8XR22</accession>
<proteinExistence type="predicted"/>
<evidence type="ECO:0000313" key="1">
    <source>
        <dbReference type="EMBL" id="KAK7086163.1"/>
    </source>
</evidence>
<sequence length="187" mass="20807">MASPKAKTSSSCRLLCLSTLSVEMASPRMQIRSLSSIATPWKQFRIPRLQRLKKKILSYIFATVCHEGKQHCICNALSRATVSWPMPEDETECEVRQTATCNAIKTVDESSPPTKSNRSIQELQASTGEDLAYGRLLTCVSSRFPSNRFGLHSSVLPYWKKRESLYTDGELVLVTVCLPASMTTITG</sequence>
<dbReference type="AlphaFoldDB" id="A0AAN8XR22"/>
<keyword evidence="2" id="KW-1185">Reference proteome</keyword>
<comment type="caution">
    <text evidence="1">The sequence shown here is derived from an EMBL/GenBank/DDBJ whole genome shotgun (WGS) entry which is preliminary data.</text>
</comment>
<dbReference type="Proteomes" id="UP001381693">
    <property type="component" value="Unassembled WGS sequence"/>
</dbReference>
<dbReference type="EMBL" id="JAXCGZ010000326">
    <property type="protein sequence ID" value="KAK7086163.1"/>
    <property type="molecule type" value="Genomic_DNA"/>
</dbReference>
<name>A0AAN8XR22_HALRR</name>
<evidence type="ECO:0000313" key="2">
    <source>
        <dbReference type="Proteomes" id="UP001381693"/>
    </source>
</evidence>
<gene>
    <name evidence="1" type="ORF">SK128_010830</name>
</gene>
<reference evidence="1 2" key="1">
    <citation type="submission" date="2023-11" db="EMBL/GenBank/DDBJ databases">
        <title>Halocaridina rubra genome assembly.</title>
        <authorList>
            <person name="Smith C."/>
        </authorList>
    </citation>
    <scope>NUCLEOTIDE SEQUENCE [LARGE SCALE GENOMIC DNA]</scope>
    <source>
        <strain evidence="1">EP-1</strain>
        <tissue evidence="1">Whole</tissue>
    </source>
</reference>
<organism evidence="1 2">
    <name type="scientific">Halocaridina rubra</name>
    <name type="common">Hawaiian red shrimp</name>
    <dbReference type="NCBI Taxonomy" id="373956"/>
    <lineage>
        <taxon>Eukaryota</taxon>
        <taxon>Metazoa</taxon>
        <taxon>Ecdysozoa</taxon>
        <taxon>Arthropoda</taxon>
        <taxon>Crustacea</taxon>
        <taxon>Multicrustacea</taxon>
        <taxon>Malacostraca</taxon>
        <taxon>Eumalacostraca</taxon>
        <taxon>Eucarida</taxon>
        <taxon>Decapoda</taxon>
        <taxon>Pleocyemata</taxon>
        <taxon>Caridea</taxon>
        <taxon>Atyoidea</taxon>
        <taxon>Atyidae</taxon>
        <taxon>Halocaridina</taxon>
    </lineage>
</organism>